<dbReference type="RefSeq" id="WP_212508605.1">
    <property type="nucleotide sequence ID" value="NZ_CP060696.1"/>
</dbReference>
<reference evidence="1 2" key="1">
    <citation type="submission" date="2020-08" db="EMBL/GenBank/DDBJ databases">
        <authorList>
            <person name="Ren C."/>
            <person name="Gu Y."/>
            <person name="Xu Y."/>
        </authorList>
    </citation>
    <scope>NUCLEOTIDE SEQUENCE [LARGE SCALE GENOMIC DNA]</scope>
    <source>
        <strain evidence="1 2">LBM18003</strain>
    </source>
</reference>
<proteinExistence type="predicted"/>
<dbReference type="Proteomes" id="UP000516046">
    <property type="component" value="Chromosome"/>
</dbReference>
<dbReference type="EMBL" id="CP060696">
    <property type="protein sequence ID" value="QNO19549.1"/>
    <property type="molecule type" value="Genomic_DNA"/>
</dbReference>
<evidence type="ECO:0000313" key="2">
    <source>
        <dbReference type="Proteomes" id="UP000516046"/>
    </source>
</evidence>
<organism evidence="1 2">
    <name type="scientific">Caproicibacterium amylolyticum</name>
    <dbReference type="NCBI Taxonomy" id="2766537"/>
    <lineage>
        <taxon>Bacteria</taxon>
        <taxon>Bacillati</taxon>
        <taxon>Bacillota</taxon>
        <taxon>Clostridia</taxon>
        <taxon>Eubacteriales</taxon>
        <taxon>Oscillospiraceae</taxon>
        <taxon>Caproicibacterium</taxon>
    </lineage>
</organism>
<keyword evidence="2" id="KW-1185">Reference proteome</keyword>
<protein>
    <submittedName>
        <fullName evidence="1">Uncharacterized protein</fullName>
    </submittedName>
</protein>
<dbReference type="KEGG" id="caml:H6X83_13520"/>
<accession>A0A7G9WLI7</accession>
<sequence>MFFAVRLGHEVIEMQDVKNAVGKLVCRIDTRMGIVEIIHKGCKTLICFQSDGTVRVVNSETEQP</sequence>
<gene>
    <name evidence="1" type="ORF">H6X83_13520</name>
</gene>
<evidence type="ECO:0000313" key="1">
    <source>
        <dbReference type="EMBL" id="QNO19549.1"/>
    </source>
</evidence>
<dbReference type="AlphaFoldDB" id="A0A7G9WLI7"/>
<name>A0A7G9WLI7_9FIRM</name>